<reference evidence="6" key="1">
    <citation type="submission" date="2013-04" db="EMBL/GenBank/DDBJ databases">
        <title>Oceanococcus atlanticus 22II-S10r2 Genome Sequencing.</title>
        <authorList>
            <person name="Lai Q."/>
            <person name="Li G."/>
            <person name="Shao Z."/>
        </authorList>
    </citation>
    <scope>NUCLEOTIDE SEQUENCE [LARGE SCALE GENOMIC DNA]</scope>
    <source>
        <strain evidence="6">22II-S10r2</strain>
    </source>
</reference>
<dbReference type="EMBL" id="AQQV01000003">
    <property type="protein sequence ID" value="ORE85872.1"/>
    <property type="molecule type" value="Genomic_DNA"/>
</dbReference>
<accession>A0A1Y1SB70</accession>
<dbReference type="PANTHER" id="PTHR43918">
    <property type="entry name" value="ACETYLCHOLINESTERASE"/>
    <property type="match status" value="1"/>
</dbReference>
<dbReference type="InterPro" id="IPR019819">
    <property type="entry name" value="Carboxylesterase_B_CS"/>
</dbReference>
<evidence type="ECO:0000256" key="1">
    <source>
        <dbReference type="ARBA" id="ARBA00005964"/>
    </source>
</evidence>
<dbReference type="OrthoDB" id="9771666at2"/>
<keyword evidence="7" id="KW-1185">Reference proteome</keyword>
<feature type="domain" description="Carboxylesterase type B" evidence="5">
    <location>
        <begin position="23"/>
        <end position="342"/>
    </location>
</feature>
<sequence length="494" mass="53832">MRAHLVLALMLLSCPLWVGAAPAVVQLADGVVQGQAEADGFPVVHYLGLPFAAAPVGERRWRAPQPLEPWQGVRDASRFAPACAQTGNFFASDDESTFGQLYGSEDCLYLNVWAPAAASDRPRPVLVFVHGGAGVAGSSALPAYNGRRLAYELDALVVTIQYRLGVFGSLHVPALQTGDALDDAGAFGLLDQIAALRWVQRNIGALGGDPAEVTVMGHSAGAVSLWTLMRSPLASGLFARAVSLSGIPMSHEYKDVLARSETFVANLEQAGLRPQDAAAYRALSTAQVLAAGQGLKAMGAYADGVVLPADDTRDGPLINAVPTLIGKVENEASMLLLLRYSRVDRDGLWDAIQQHDEIRRADLLSWWGQLRLRVVGRLFNGLVERRIKRAADALIGQSVPVYRYVFEWDDFASPWQDIAGASHGLDVPFVFGNFQGDSAHYFRFAWSPASQPQRELIHRQLSVALGNFIRRSDPDPLGEDWPIWDERRQLRRVH</sequence>
<evidence type="ECO:0000313" key="6">
    <source>
        <dbReference type="EMBL" id="ORE85872.1"/>
    </source>
</evidence>
<dbReference type="ESTHER" id="9gamm-a0a1y1sb70">
    <property type="family name" value="Carb_B_Bacteria"/>
</dbReference>
<protein>
    <recommendedName>
        <fullName evidence="5">Carboxylesterase type B domain-containing protein</fullName>
    </recommendedName>
</protein>
<gene>
    <name evidence="6" type="ORF">ATO7_11283</name>
</gene>
<feature type="chain" id="PRO_5012463221" description="Carboxylesterase type B domain-containing protein" evidence="4">
    <location>
        <begin position="21"/>
        <end position="494"/>
    </location>
</feature>
<dbReference type="InterPro" id="IPR050654">
    <property type="entry name" value="AChE-related_enzymes"/>
</dbReference>
<feature type="signal peptide" evidence="4">
    <location>
        <begin position="1"/>
        <end position="20"/>
    </location>
</feature>
<dbReference type="GO" id="GO:0005615">
    <property type="term" value="C:extracellular space"/>
    <property type="evidence" value="ECO:0007669"/>
    <property type="project" value="TreeGrafter"/>
</dbReference>
<dbReference type="Gene3D" id="3.40.50.1820">
    <property type="entry name" value="alpha/beta hydrolase"/>
    <property type="match status" value="1"/>
</dbReference>
<dbReference type="PANTHER" id="PTHR43918:SF4">
    <property type="entry name" value="CARBOXYLIC ESTER HYDROLASE"/>
    <property type="match status" value="1"/>
</dbReference>
<dbReference type="SUPFAM" id="SSF53474">
    <property type="entry name" value="alpha/beta-Hydrolases"/>
    <property type="match status" value="1"/>
</dbReference>
<name>A0A1Y1SB70_9GAMM</name>
<evidence type="ECO:0000256" key="4">
    <source>
        <dbReference type="SAM" id="SignalP"/>
    </source>
</evidence>
<evidence type="ECO:0000313" key="7">
    <source>
        <dbReference type="Proteomes" id="UP000192342"/>
    </source>
</evidence>
<keyword evidence="2" id="KW-0378">Hydrolase</keyword>
<dbReference type="Proteomes" id="UP000192342">
    <property type="component" value="Unassembled WGS sequence"/>
</dbReference>
<evidence type="ECO:0000256" key="3">
    <source>
        <dbReference type="ARBA" id="ARBA00023157"/>
    </source>
</evidence>
<comment type="caution">
    <text evidence="6">The sequence shown here is derived from an EMBL/GenBank/DDBJ whole genome shotgun (WGS) entry which is preliminary data.</text>
</comment>
<keyword evidence="4" id="KW-0732">Signal</keyword>
<comment type="similarity">
    <text evidence="1">Belongs to the type-B carboxylesterase/lipase family.</text>
</comment>
<keyword evidence="3" id="KW-1015">Disulfide bond</keyword>
<dbReference type="GO" id="GO:0006581">
    <property type="term" value="P:acetylcholine catabolic process"/>
    <property type="evidence" value="ECO:0007669"/>
    <property type="project" value="TreeGrafter"/>
</dbReference>
<dbReference type="PROSITE" id="PS00941">
    <property type="entry name" value="CARBOXYLESTERASE_B_2"/>
    <property type="match status" value="1"/>
</dbReference>
<dbReference type="PRINTS" id="PR00878">
    <property type="entry name" value="CHOLNESTRASE"/>
</dbReference>
<dbReference type="GO" id="GO:0019695">
    <property type="term" value="P:choline metabolic process"/>
    <property type="evidence" value="ECO:0007669"/>
    <property type="project" value="TreeGrafter"/>
</dbReference>
<dbReference type="STRING" id="1317117.ATO7_11283"/>
<evidence type="ECO:0000256" key="2">
    <source>
        <dbReference type="ARBA" id="ARBA00022801"/>
    </source>
</evidence>
<dbReference type="GO" id="GO:0005886">
    <property type="term" value="C:plasma membrane"/>
    <property type="evidence" value="ECO:0007669"/>
    <property type="project" value="TreeGrafter"/>
</dbReference>
<dbReference type="InterPro" id="IPR002018">
    <property type="entry name" value="CarbesteraseB"/>
</dbReference>
<dbReference type="InterPro" id="IPR029058">
    <property type="entry name" value="AB_hydrolase_fold"/>
</dbReference>
<dbReference type="GO" id="GO:0003990">
    <property type="term" value="F:acetylcholinesterase activity"/>
    <property type="evidence" value="ECO:0007669"/>
    <property type="project" value="TreeGrafter"/>
</dbReference>
<dbReference type="InterPro" id="IPR000997">
    <property type="entry name" value="Cholinesterase"/>
</dbReference>
<evidence type="ECO:0000259" key="5">
    <source>
        <dbReference type="Pfam" id="PF00135"/>
    </source>
</evidence>
<dbReference type="Pfam" id="PF00135">
    <property type="entry name" value="COesterase"/>
    <property type="match status" value="1"/>
</dbReference>
<proteinExistence type="inferred from homology"/>
<dbReference type="AlphaFoldDB" id="A0A1Y1SB70"/>
<dbReference type="RefSeq" id="WP_083561911.1">
    <property type="nucleotide sequence ID" value="NZ_AQQV01000003.1"/>
</dbReference>
<organism evidence="6 7">
    <name type="scientific">Oceanococcus atlanticus</name>
    <dbReference type="NCBI Taxonomy" id="1317117"/>
    <lineage>
        <taxon>Bacteria</taxon>
        <taxon>Pseudomonadati</taxon>
        <taxon>Pseudomonadota</taxon>
        <taxon>Gammaproteobacteria</taxon>
        <taxon>Chromatiales</taxon>
        <taxon>Oceanococcaceae</taxon>
        <taxon>Oceanococcus</taxon>
    </lineage>
</organism>